<dbReference type="GO" id="GO:0042981">
    <property type="term" value="P:regulation of apoptotic process"/>
    <property type="evidence" value="ECO:0007669"/>
    <property type="project" value="TreeGrafter"/>
</dbReference>
<protein>
    <submittedName>
        <fullName evidence="2">UBP42 hydrolase</fullName>
    </submittedName>
</protein>
<dbReference type="PROSITE" id="PS00973">
    <property type="entry name" value="USP_2"/>
    <property type="match status" value="1"/>
</dbReference>
<dbReference type="GO" id="GO:0016579">
    <property type="term" value="P:protein deubiquitination"/>
    <property type="evidence" value="ECO:0007669"/>
    <property type="project" value="InterPro"/>
</dbReference>
<feature type="domain" description="USP" evidence="1">
    <location>
        <begin position="25"/>
        <end position="322"/>
    </location>
</feature>
<organism evidence="2 3">
    <name type="scientific">Podargus strigoides</name>
    <name type="common">Tawny frogmouth</name>
    <name type="synonym">Caprimulgus strigoides</name>
    <dbReference type="NCBI Taxonomy" id="8905"/>
    <lineage>
        <taxon>Eukaryota</taxon>
        <taxon>Metazoa</taxon>
        <taxon>Chordata</taxon>
        <taxon>Craniata</taxon>
        <taxon>Vertebrata</taxon>
        <taxon>Euteleostomi</taxon>
        <taxon>Archelosauria</taxon>
        <taxon>Archosauria</taxon>
        <taxon>Dinosauria</taxon>
        <taxon>Saurischia</taxon>
        <taxon>Theropoda</taxon>
        <taxon>Coelurosauria</taxon>
        <taxon>Aves</taxon>
        <taxon>Neognathae</taxon>
        <taxon>Neoaves</taxon>
        <taxon>Strisores</taxon>
        <taxon>Caprimulgiformes</taxon>
        <taxon>Podargidae</taxon>
        <taxon>Podargus</taxon>
    </lineage>
</organism>
<dbReference type="PROSITE" id="PS00972">
    <property type="entry name" value="USP_1"/>
    <property type="match status" value="1"/>
</dbReference>
<dbReference type="CDD" id="cd02661">
    <property type="entry name" value="Peptidase_C19E"/>
    <property type="match status" value="1"/>
</dbReference>
<dbReference type="InterPro" id="IPR050164">
    <property type="entry name" value="Peptidase_C19"/>
</dbReference>
<sequence>MALTERDLPLQKLCMTWQHTCSVGAGLYNLGNTCFVNSVLQCVTHTAPLANYMLSRQHSQSCAQQGFCMMCTMQRHVQEVLSCSGGAIRPMSVISQLPRIGQHFQLGTQEDAHGFFCCTVDAMQRDCLSRGSDWDTGSQASTVIDQVFGGLLRSRVTCLNCEAVSDTYEAFHDIPLAIVATSSVPRALEVFVTPELLDGYRCGQCEQLGLAAKEFTIHHSPNILTLCLKRFDPFSGRKINLVVKFPEDLQLGAYMSQAPEEPLVYSLYAVLVHQGSSCHRGHYYCFVKAGDGRWYKMDDASVVPCDTEMVLCQQAYLLFYAR</sequence>
<dbReference type="InterPro" id="IPR001394">
    <property type="entry name" value="Peptidase_C19_UCH"/>
</dbReference>
<dbReference type="Gene3D" id="3.90.70.10">
    <property type="entry name" value="Cysteine proteinases"/>
    <property type="match status" value="1"/>
</dbReference>
<dbReference type="Proteomes" id="UP000584326">
    <property type="component" value="Unassembled WGS sequence"/>
</dbReference>
<dbReference type="EMBL" id="VZTK01002208">
    <property type="protein sequence ID" value="NXX10902.1"/>
    <property type="molecule type" value="Genomic_DNA"/>
</dbReference>
<keyword evidence="3" id="KW-1185">Reference proteome</keyword>
<dbReference type="InterPro" id="IPR038765">
    <property type="entry name" value="Papain-like_cys_pep_sf"/>
</dbReference>
<dbReference type="GO" id="GO:0005829">
    <property type="term" value="C:cytosol"/>
    <property type="evidence" value="ECO:0007669"/>
    <property type="project" value="TreeGrafter"/>
</dbReference>
<proteinExistence type="predicted"/>
<gene>
    <name evidence="2" type="primary">Usp42_0</name>
    <name evidence="2" type="ORF">PODSTR_R03932</name>
</gene>
<dbReference type="AlphaFoldDB" id="A0A7L4GFB1"/>
<dbReference type="Pfam" id="PF00443">
    <property type="entry name" value="UCH"/>
    <property type="match status" value="1"/>
</dbReference>
<dbReference type="InterPro" id="IPR028889">
    <property type="entry name" value="USP"/>
</dbReference>
<dbReference type="PANTHER" id="PTHR24006">
    <property type="entry name" value="UBIQUITIN CARBOXYL-TERMINAL HYDROLASE"/>
    <property type="match status" value="1"/>
</dbReference>
<feature type="non-terminal residue" evidence="2">
    <location>
        <position position="322"/>
    </location>
</feature>
<dbReference type="InterPro" id="IPR018200">
    <property type="entry name" value="USP_CS"/>
</dbReference>
<dbReference type="SUPFAM" id="SSF54001">
    <property type="entry name" value="Cysteine proteinases"/>
    <property type="match status" value="1"/>
</dbReference>
<dbReference type="PANTHER" id="PTHR24006:SF727">
    <property type="entry name" value="UBIQUITIN CARBOXYL-TERMINAL HYDROLASE 42"/>
    <property type="match status" value="1"/>
</dbReference>
<evidence type="ECO:0000259" key="1">
    <source>
        <dbReference type="PROSITE" id="PS50235"/>
    </source>
</evidence>
<dbReference type="GO" id="GO:0005634">
    <property type="term" value="C:nucleus"/>
    <property type="evidence" value="ECO:0007669"/>
    <property type="project" value="TreeGrafter"/>
</dbReference>
<accession>A0A7L4GFB1</accession>
<dbReference type="PROSITE" id="PS50235">
    <property type="entry name" value="USP_3"/>
    <property type="match status" value="1"/>
</dbReference>
<feature type="non-terminal residue" evidence="2">
    <location>
        <position position="1"/>
    </location>
</feature>
<comment type="caution">
    <text evidence="2">The sequence shown here is derived from an EMBL/GenBank/DDBJ whole genome shotgun (WGS) entry which is preliminary data.</text>
</comment>
<reference evidence="2 3" key="1">
    <citation type="submission" date="2020-02" db="EMBL/GenBank/DDBJ databases">
        <title>Bird 10,000 Genomes (B10K) Project - Family phase.</title>
        <authorList>
            <person name="Zhang G."/>
        </authorList>
    </citation>
    <scope>NUCLEOTIDE SEQUENCE [LARGE SCALE GENOMIC DNA]</scope>
    <source>
        <strain evidence="2">B10K-DU-001-40</strain>
        <tissue evidence="2">Muscle</tissue>
    </source>
</reference>
<dbReference type="GO" id="GO:0004843">
    <property type="term" value="F:cysteine-type deubiquitinase activity"/>
    <property type="evidence" value="ECO:0007669"/>
    <property type="project" value="InterPro"/>
</dbReference>
<evidence type="ECO:0000313" key="3">
    <source>
        <dbReference type="Proteomes" id="UP000584326"/>
    </source>
</evidence>
<dbReference type="FunFam" id="3.90.70.10:FF:000119">
    <property type="entry name" value="Ubiquitin specific peptidase 36"/>
    <property type="match status" value="1"/>
</dbReference>
<dbReference type="OrthoDB" id="420187at2759"/>
<keyword evidence="2" id="KW-0378">Hydrolase</keyword>
<evidence type="ECO:0000313" key="2">
    <source>
        <dbReference type="EMBL" id="NXX10902.1"/>
    </source>
</evidence>
<name>A0A7L4GFB1_PODST</name>